<organism evidence="2 3">
    <name type="scientific">Tsukamurella tyrosinosolvens</name>
    <dbReference type="NCBI Taxonomy" id="57704"/>
    <lineage>
        <taxon>Bacteria</taxon>
        <taxon>Bacillati</taxon>
        <taxon>Actinomycetota</taxon>
        <taxon>Actinomycetes</taxon>
        <taxon>Mycobacteriales</taxon>
        <taxon>Tsukamurellaceae</taxon>
        <taxon>Tsukamurella</taxon>
    </lineage>
</organism>
<evidence type="ECO:0000259" key="1">
    <source>
        <dbReference type="Pfam" id="PF13524"/>
    </source>
</evidence>
<dbReference type="EMBL" id="FNSA01000003">
    <property type="protein sequence ID" value="SEC61692.1"/>
    <property type="molecule type" value="Genomic_DNA"/>
</dbReference>
<reference evidence="3" key="1">
    <citation type="submission" date="2016-10" db="EMBL/GenBank/DDBJ databases">
        <authorList>
            <person name="Varghese N."/>
            <person name="Submissions S."/>
        </authorList>
    </citation>
    <scope>NUCLEOTIDE SEQUENCE [LARGE SCALE GENOMIC DNA]</scope>
    <source>
        <strain evidence="3">DSM 44234</strain>
    </source>
</reference>
<proteinExistence type="predicted"/>
<dbReference type="AlphaFoldDB" id="A0A1H4TZ11"/>
<dbReference type="GO" id="GO:0016740">
    <property type="term" value="F:transferase activity"/>
    <property type="evidence" value="ECO:0007669"/>
    <property type="project" value="UniProtKB-KW"/>
</dbReference>
<dbReference type="SUPFAM" id="SSF53756">
    <property type="entry name" value="UDP-Glycosyltransferase/glycogen phosphorylase"/>
    <property type="match status" value="1"/>
</dbReference>
<protein>
    <submittedName>
        <fullName evidence="2">Glycosyl transferases group 1</fullName>
    </submittedName>
</protein>
<keyword evidence="3" id="KW-1185">Reference proteome</keyword>
<accession>A0A1H4TZ11</accession>
<evidence type="ECO:0000313" key="2">
    <source>
        <dbReference type="EMBL" id="SEC61692.1"/>
    </source>
</evidence>
<dbReference type="Proteomes" id="UP000182241">
    <property type="component" value="Unassembled WGS sequence"/>
</dbReference>
<name>A0A1H4TZ11_TSUTY</name>
<keyword evidence="2" id="KW-0808">Transferase</keyword>
<dbReference type="STRING" id="57704.SAMN04489793_2745"/>
<dbReference type="Pfam" id="PF13524">
    <property type="entry name" value="Glyco_trans_1_2"/>
    <property type="match status" value="1"/>
</dbReference>
<gene>
    <name evidence="2" type="ORF">SAMN04489793_2745</name>
</gene>
<feature type="domain" description="Spore protein YkvP/CgeB glycosyl transferase-like" evidence="1">
    <location>
        <begin position="183"/>
        <end position="328"/>
    </location>
</feature>
<dbReference type="OrthoDB" id="110463at2"/>
<dbReference type="RefSeq" id="WP_068741842.1">
    <property type="nucleotide sequence ID" value="NZ_CBDRGN010000001.1"/>
</dbReference>
<sequence>MRILFAGDDWYGSNARSLAEGFRRSGHDVTVVDTTAVTLPRRGSPAWWYAKRTGRRAPATVEAVHRRLEAQPVADLLFCYTSVHLDQERLLTLPAGRHVHYSADDVANPANTTPEYLAAEPGWDAIVTTKAHNVPELLARGAHRAVFVRSAYDPDWHRPVAPRSARRYAAGFVGNARPDRAALVTGLATRLGPEFYLAGPGWRRRPAVLRSRATVRGPQYGTALSAAIGAVAANLVLLNSDNRDTHTCRTFEVPAAGGLFVGPRTVEHAELLTDGREALLYDDPAEIDGIVARVRADPSAAARIAAAGHAAITRGGNTYADRAREIIDALD</sequence>
<dbReference type="InterPro" id="IPR055259">
    <property type="entry name" value="YkvP/CgeB_Glyco_trans-like"/>
</dbReference>
<evidence type="ECO:0000313" key="3">
    <source>
        <dbReference type="Proteomes" id="UP000182241"/>
    </source>
</evidence>